<name>A0A067WLV8_9HYPH</name>
<dbReference type="GO" id="GO:0003824">
    <property type="term" value="F:catalytic activity"/>
    <property type="evidence" value="ECO:0007669"/>
    <property type="project" value="InterPro"/>
</dbReference>
<dbReference type="Proteomes" id="UP000027336">
    <property type="component" value="Unassembled WGS sequence"/>
</dbReference>
<dbReference type="SUPFAM" id="SSF48557">
    <property type="entry name" value="L-aspartase-like"/>
    <property type="match status" value="1"/>
</dbReference>
<accession>A0A067WLV8</accession>
<organism evidence="1 2">
    <name type="scientific">Bartonella rochalimae ATCC BAA-1498</name>
    <dbReference type="NCBI Taxonomy" id="685782"/>
    <lineage>
        <taxon>Bacteria</taxon>
        <taxon>Pseudomonadati</taxon>
        <taxon>Pseudomonadota</taxon>
        <taxon>Alphaproteobacteria</taxon>
        <taxon>Hyphomicrobiales</taxon>
        <taxon>Bartonellaceae</taxon>
        <taxon>Bartonella</taxon>
    </lineage>
</organism>
<dbReference type="HOGENOM" id="CLU_2614858_0_0_5"/>
<dbReference type="Gene3D" id="1.20.200.10">
    <property type="entry name" value="Fumarase/aspartase (Central domain)"/>
    <property type="match status" value="1"/>
</dbReference>
<evidence type="ECO:0000313" key="2">
    <source>
        <dbReference type="Proteomes" id="UP000027336"/>
    </source>
</evidence>
<comment type="caution">
    <text evidence="1">The sequence shown here is derived from an EMBL/GenBank/DDBJ whole genome shotgun (WGS) entry which is preliminary data.</text>
</comment>
<dbReference type="InterPro" id="IPR008948">
    <property type="entry name" value="L-Aspartase-like"/>
</dbReference>
<protein>
    <submittedName>
        <fullName evidence="1">Uncharacterized protein</fullName>
    </submittedName>
</protein>
<dbReference type="PATRIC" id="fig|685782.3.peg.353"/>
<sequence length="78" mass="9225">MGIFVIIDIEMLVAVQGIEYHTPFKTSPLLQFVIRHLRHRIKILEKYRYMASDFEKICAFMNKGYFLSVLSETIFPLL</sequence>
<keyword evidence="2" id="KW-1185">Reference proteome</keyword>
<evidence type="ECO:0000313" key="1">
    <source>
        <dbReference type="EMBL" id="KEC56917.1"/>
    </source>
</evidence>
<dbReference type="eggNOG" id="COG2986">
    <property type="taxonomic scope" value="Bacteria"/>
</dbReference>
<proteinExistence type="predicted"/>
<dbReference type="EMBL" id="AHPK01000002">
    <property type="protein sequence ID" value="KEC56917.1"/>
    <property type="molecule type" value="Genomic_DNA"/>
</dbReference>
<reference evidence="1 2" key="1">
    <citation type="submission" date="2012-04" db="EMBL/GenBank/DDBJ databases">
        <title>The Genome Sequence of Bartonella rochalimae BMGH.</title>
        <authorList>
            <consortium name="The Broad Institute Genome Sequencing Platform"/>
            <consortium name="The Broad Institute Genome Sequencing Center for Infectious Disease"/>
            <person name="Feldgarden M."/>
            <person name="Kirby J."/>
            <person name="Kosoy M."/>
            <person name="Birtles R."/>
            <person name="Probert W.S."/>
            <person name="Chiaraviglio L."/>
            <person name="Walker B."/>
            <person name="Young S.K."/>
            <person name="Zeng Q."/>
            <person name="Gargeya S."/>
            <person name="Fitzgerald M."/>
            <person name="Haas B."/>
            <person name="Abouelleil A."/>
            <person name="Alvarado L."/>
            <person name="Arachchi H.M."/>
            <person name="Berlin A.M."/>
            <person name="Chapman S.B."/>
            <person name="Goldberg J."/>
            <person name="Griggs A."/>
            <person name="Gujja S."/>
            <person name="Hansen M."/>
            <person name="Howarth C."/>
            <person name="Imamovic A."/>
            <person name="Larimer J."/>
            <person name="McCowen C."/>
            <person name="Montmayeur A."/>
            <person name="Murphy C."/>
            <person name="Neiman D."/>
            <person name="Pearson M."/>
            <person name="Priest M."/>
            <person name="Roberts A."/>
            <person name="Saif S."/>
            <person name="Shea T."/>
            <person name="Sisk P."/>
            <person name="Sykes S."/>
            <person name="Wortman J."/>
            <person name="Nusbaum C."/>
            <person name="Birren B."/>
        </authorList>
    </citation>
    <scope>NUCLEOTIDE SEQUENCE [LARGE SCALE GENOMIC DNA]</scope>
    <source>
        <strain evidence="1 2">ATCC BAA-1498</strain>
    </source>
</reference>
<gene>
    <name evidence="1" type="ORF">O99_00339</name>
</gene>
<dbReference type="AlphaFoldDB" id="A0A067WLV8"/>